<dbReference type="Pfam" id="PF09382">
    <property type="entry name" value="RQC"/>
    <property type="match status" value="1"/>
</dbReference>
<evidence type="ECO:0000256" key="6">
    <source>
        <dbReference type="ARBA" id="ARBA00022840"/>
    </source>
</evidence>
<keyword evidence="3 11" id="KW-0547">Nucleotide-binding</keyword>
<dbReference type="Proteomes" id="UP001177140">
    <property type="component" value="Unassembled WGS sequence"/>
</dbReference>
<dbReference type="PROSITE" id="PS50967">
    <property type="entry name" value="HRDC"/>
    <property type="match status" value="1"/>
</dbReference>
<dbReference type="GO" id="GO:0043138">
    <property type="term" value="F:3'-5' DNA helicase activity"/>
    <property type="evidence" value="ECO:0007669"/>
    <property type="project" value="UniProtKB-EC"/>
</dbReference>
<evidence type="ECO:0000256" key="2">
    <source>
        <dbReference type="ARBA" id="ARBA00005446"/>
    </source>
</evidence>
<dbReference type="NCBIfam" id="TIGR00614">
    <property type="entry name" value="recQ_fam"/>
    <property type="match status" value="1"/>
</dbReference>
<gene>
    <name evidence="16" type="ORF">MKW94_017187</name>
</gene>
<name>A0AA42B1P9_PAPNU</name>
<protein>
    <recommendedName>
        <fullName evidence="11">ATP-dependent DNA helicase</fullName>
        <ecNumber evidence="11">5.6.2.4</ecNumber>
    </recommendedName>
</protein>
<dbReference type="GO" id="GO:0009378">
    <property type="term" value="F:four-way junction helicase activity"/>
    <property type="evidence" value="ECO:0007669"/>
    <property type="project" value="TreeGrafter"/>
</dbReference>
<dbReference type="GO" id="GO:0016787">
    <property type="term" value="F:hydrolase activity"/>
    <property type="evidence" value="ECO:0007669"/>
    <property type="project" value="UniProtKB-KW"/>
</dbReference>
<feature type="domain" description="HRDC" evidence="14">
    <location>
        <begin position="419"/>
        <end position="501"/>
    </location>
</feature>
<evidence type="ECO:0000256" key="9">
    <source>
        <dbReference type="ARBA" id="ARBA00023242"/>
    </source>
</evidence>
<comment type="subcellular location">
    <subcellularLocation>
        <location evidence="1 11">Nucleus</location>
    </subcellularLocation>
</comment>
<evidence type="ECO:0000256" key="8">
    <source>
        <dbReference type="ARBA" id="ARBA00023235"/>
    </source>
</evidence>
<feature type="region of interest" description="Disordered" evidence="12">
    <location>
        <begin position="524"/>
        <end position="574"/>
    </location>
</feature>
<dbReference type="PANTHER" id="PTHR13710">
    <property type="entry name" value="DNA HELICASE RECQ FAMILY MEMBER"/>
    <property type="match status" value="1"/>
</dbReference>
<keyword evidence="5 11" id="KW-0347">Helicase</keyword>
<dbReference type="GO" id="GO:0005694">
    <property type="term" value="C:chromosome"/>
    <property type="evidence" value="ECO:0007669"/>
    <property type="project" value="TreeGrafter"/>
</dbReference>
<dbReference type="Gene3D" id="1.10.10.10">
    <property type="entry name" value="Winged helix-like DNA-binding domain superfamily/Winged helix DNA-binding domain"/>
    <property type="match status" value="1"/>
</dbReference>
<dbReference type="InterPro" id="IPR001763">
    <property type="entry name" value="Rhodanese-like_dom"/>
</dbReference>
<keyword evidence="9 11" id="KW-0539">Nucleus</keyword>
<dbReference type="Pfam" id="PF00570">
    <property type="entry name" value="HRDC"/>
    <property type="match status" value="1"/>
</dbReference>
<dbReference type="Gene3D" id="1.10.150.80">
    <property type="entry name" value="HRDC domain"/>
    <property type="match status" value="1"/>
</dbReference>
<dbReference type="InterPro" id="IPR036388">
    <property type="entry name" value="WH-like_DNA-bd_sf"/>
</dbReference>
<dbReference type="GO" id="GO:0000724">
    <property type="term" value="P:double-strand break repair via homologous recombination"/>
    <property type="evidence" value="ECO:0007669"/>
    <property type="project" value="TreeGrafter"/>
</dbReference>
<feature type="domain" description="Helicase C-terminal" evidence="15">
    <location>
        <begin position="61"/>
        <end position="207"/>
    </location>
</feature>
<feature type="compositionally biased region" description="Polar residues" evidence="12">
    <location>
        <begin position="505"/>
        <end position="517"/>
    </location>
</feature>
<dbReference type="SUPFAM" id="SSF47819">
    <property type="entry name" value="HRDC-like"/>
    <property type="match status" value="1"/>
</dbReference>
<dbReference type="GO" id="GO:0005737">
    <property type="term" value="C:cytoplasm"/>
    <property type="evidence" value="ECO:0007669"/>
    <property type="project" value="TreeGrafter"/>
</dbReference>
<feature type="region of interest" description="Disordered" evidence="12">
    <location>
        <begin position="393"/>
        <end position="415"/>
    </location>
</feature>
<evidence type="ECO:0000313" key="17">
    <source>
        <dbReference type="Proteomes" id="UP001177140"/>
    </source>
</evidence>
<comment type="caution">
    <text evidence="16">The sequence shown here is derived from an EMBL/GenBank/DDBJ whole genome shotgun (WGS) entry which is preliminary data.</text>
</comment>
<dbReference type="PROSITE" id="PS50206">
    <property type="entry name" value="RHODANESE_3"/>
    <property type="match status" value="1"/>
</dbReference>
<dbReference type="InterPro" id="IPR027417">
    <property type="entry name" value="P-loop_NTPase"/>
</dbReference>
<dbReference type="InterPro" id="IPR004589">
    <property type="entry name" value="DNA_helicase_ATP-dep_RecQ"/>
</dbReference>
<evidence type="ECO:0000256" key="1">
    <source>
        <dbReference type="ARBA" id="ARBA00004123"/>
    </source>
</evidence>
<dbReference type="InterPro" id="IPR032284">
    <property type="entry name" value="RecQ_Zn-bd"/>
</dbReference>
<evidence type="ECO:0000256" key="10">
    <source>
        <dbReference type="ARBA" id="ARBA00034617"/>
    </source>
</evidence>
<dbReference type="Pfam" id="PF16124">
    <property type="entry name" value="RecQ_Zn_bind"/>
    <property type="match status" value="1"/>
</dbReference>
<feature type="non-terminal residue" evidence="16">
    <location>
        <position position="574"/>
    </location>
</feature>
<keyword evidence="4 11" id="KW-0378">Hydrolase</keyword>
<comment type="similarity">
    <text evidence="2 11">Belongs to the helicase family. RecQ subfamily.</text>
</comment>
<dbReference type="GO" id="GO:0005634">
    <property type="term" value="C:nucleus"/>
    <property type="evidence" value="ECO:0007669"/>
    <property type="project" value="UniProtKB-SubCell"/>
</dbReference>
<comment type="catalytic activity">
    <reaction evidence="10 11">
        <text>Couples ATP hydrolysis with the unwinding of duplex DNA by translocating in the 3'-5' direction.</text>
        <dbReference type="EC" id="5.6.2.4"/>
    </reaction>
</comment>
<dbReference type="SMART" id="SM00490">
    <property type="entry name" value="HELICc"/>
    <property type="match status" value="1"/>
</dbReference>
<reference evidence="16" key="1">
    <citation type="submission" date="2022-03" db="EMBL/GenBank/DDBJ databases">
        <title>A functionally conserved STORR gene fusion in Papaver species that diverged 16.8 million years ago.</title>
        <authorList>
            <person name="Catania T."/>
        </authorList>
    </citation>
    <scope>NUCLEOTIDE SEQUENCE</scope>
    <source>
        <strain evidence="16">S-191538</strain>
    </source>
</reference>
<organism evidence="16 17">
    <name type="scientific">Papaver nudicaule</name>
    <name type="common">Iceland poppy</name>
    <dbReference type="NCBI Taxonomy" id="74823"/>
    <lineage>
        <taxon>Eukaryota</taxon>
        <taxon>Viridiplantae</taxon>
        <taxon>Streptophyta</taxon>
        <taxon>Embryophyta</taxon>
        <taxon>Tracheophyta</taxon>
        <taxon>Spermatophyta</taxon>
        <taxon>Magnoliopsida</taxon>
        <taxon>Ranunculales</taxon>
        <taxon>Papaveraceae</taxon>
        <taxon>Papaveroideae</taxon>
        <taxon>Papaver</taxon>
    </lineage>
</organism>
<dbReference type="GO" id="GO:0006260">
    <property type="term" value="P:DNA replication"/>
    <property type="evidence" value="ECO:0007669"/>
    <property type="project" value="InterPro"/>
</dbReference>
<keyword evidence="17" id="KW-1185">Reference proteome</keyword>
<dbReference type="InterPro" id="IPR001650">
    <property type="entry name" value="Helicase_C-like"/>
</dbReference>
<feature type="compositionally biased region" description="Basic residues" evidence="12">
    <location>
        <begin position="565"/>
        <end position="574"/>
    </location>
</feature>
<dbReference type="InterPro" id="IPR010997">
    <property type="entry name" value="HRDC-like_sf"/>
</dbReference>
<evidence type="ECO:0000259" key="15">
    <source>
        <dbReference type="PROSITE" id="PS51194"/>
    </source>
</evidence>
<dbReference type="SMART" id="SM00956">
    <property type="entry name" value="RQC"/>
    <property type="match status" value="1"/>
</dbReference>
<proteinExistence type="inferred from homology"/>
<evidence type="ECO:0000256" key="5">
    <source>
        <dbReference type="ARBA" id="ARBA00022806"/>
    </source>
</evidence>
<evidence type="ECO:0000259" key="13">
    <source>
        <dbReference type="PROSITE" id="PS50206"/>
    </source>
</evidence>
<dbReference type="GO" id="GO:0005524">
    <property type="term" value="F:ATP binding"/>
    <property type="evidence" value="ECO:0007669"/>
    <property type="project" value="UniProtKB-KW"/>
</dbReference>
<keyword evidence="8" id="KW-0413">Isomerase</keyword>
<evidence type="ECO:0000256" key="7">
    <source>
        <dbReference type="ARBA" id="ARBA00023125"/>
    </source>
</evidence>
<dbReference type="InterPro" id="IPR002121">
    <property type="entry name" value="HRDC_dom"/>
</dbReference>
<dbReference type="GO" id="GO:0003677">
    <property type="term" value="F:DNA binding"/>
    <property type="evidence" value="ECO:0007669"/>
    <property type="project" value="UniProtKB-KW"/>
</dbReference>
<keyword evidence="7" id="KW-0238">DNA-binding</keyword>
<dbReference type="InterPro" id="IPR018982">
    <property type="entry name" value="RQC_domain"/>
</dbReference>
<evidence type="ECO:0000313" key="16">
    <source>
        <dbReference type="EMBL" id="MCL7048120.1"/>
    </source>
</evidence>
<comment type="catalytic activity">
    <reaction evidence="11">
        <text>ATP + H2O = ADP + phosphate + H(+)</text>
        <dbReference type="Rhea" id="RHEA:13065"/>
        <dbReference type="ChEBI" id="CHEBI:15377"/>
        <dbReference type="ChEBI" id="CHEBI:15378"/>
        <dbReference type="ChEBI" id="CHEBI:30616"/>
        <dbReference type="ChEBI" id="CHEBI:43474"/>
        <dbReference type="ChEBI" id="CHEBI:456216"/>
    </reaction>
</comment>
<sequence>GLGILKQKFPNTPVLALTATATACVKEDVVQALGLVNCIVFTQSFNRPNLWYSTVPKTNNCMEDIHKFIKDNHNDECGIIYCLSRLDCEKVAEYLQGCGHRASFYHGSMDPDQRAFIQRQWSEDKINIICATIAFGMGINKPDVRFVIHHSLPKSIEGYHQECGRAGRDGHRSSCVLYYSYTDYIRVKNMLTQGAVEPGPFAIGSRRTFLAKPKILETNIDNLLRMVSYCENDVDCRRFLQLIHFGEKFDPTTCNKTCDNCSKTLTHIEKDVTGVAKQLVELVKSTGQKNSSSHILEFFKGSMSQIVKRYRYDLVKHHGAGKHLEKGEASRILHHLVTEEFLVEKVKRSDYGSVSSVLKVNESKFYNLCHGGKKIILRFPASSKTAKPLVAKDPLASSGKMNNPHEETSGGHPQNDADKLLSAKIFDALMLLRSNILKEASKGVNAHHIFTRPTLQRISDKIPRTREELLDIDGIGRARLAKYGDQVLELIDQTIRDFKKDRSRSSGSGHNGIQTTLNDYFSVDKSSSSGSSISSGGGKRRRTPSGTTKSGFEEDDDESTSNTRVLKKRATSIR</sequence>
<dbReference type="PROSITE" id="PS51194">
    <property type="entry name" value="HELICASE_CTER"/>
    <property type="match status" value="1"/>
</dbReference>
<evidence type="ECO:0000259" key="14">
    <source>
        <dbReference type="PROSITE" id="PS50967"/>
    </source>
</evidence>
<dbReference type="EMBL" id="JAJJMA010301131">
    <property type="protein sequence ID" value="MCL7048120.1"/>
    <property type="molecule type" value="Genomic_DNA"/>
</dbReference>
<evidence type="ECO:0000256" key="3">
    <source>
        <dbReference type="ARBA" id="ARBA00022741"/>
    </source>
</evidence>
<evidence type="ECO:0000256" key="12">
    <source>
        <dbReference type="SAM" id="MobiDB-lite"/>
    </source>
</evidence>
<dbReference type="Pfam" id="PF00271">
    <property type="entry name" value="Helicase_C"/>
    <property type="match status" value="1"/>
</dbReference>
<dbReference type="Gene3D" id="3.40.50.300">
    <property type="entry name" value="P-loop containing nucleotide triphosphate hydrolases"/>
    <property type="match status" value="2"/>
</dbReference>
<keyword evidence="6 11" id="KW-0067">ATP-binding</keyword>
<accession>A0AA42B1P9</accession>
<dbReference type="CDD" id="cd18794">
    <property type="entry name" value="SF2_C_RecQ"/>
    <property type="match status" value="1"/>
</dbReference>
<evidence type="ECO:0000256" key="4">
    <source>
        <dbReference type="ARBA" id="ARBA00022801"/>
    </source>
</evidence>
<evidence type="ECO:0000256" key="11">
    <source>
        <dbReference type="RuleBase" id="RU364117"/>
    </source>
</evidence>
<dbReference type="PANTHER" id="PTHR13710:SF156">
    <property type="entry name" value="ATP-DEPENDENT DNA HELICASE Q-LIKE 4B"/>
    <property type="match status" value="1"/>
</dbReference>
<feature type="domain" description="Rhodanese" evidence="13">
    <location>
        <begin position="79"/>
        <end position="121"/>
    </location>
</feature>
<dbReference type="FunFam" id="3.40.50.300:FF:000340">
    <property type="entry name" value="Bloom syndrome, RecQ helicase"/>
    <property type="match status" value="1"/>
</dbReference>
<dbReference type="EC" id="5.6.2.4" evidence="11"/>
<feature type="compositionally biased region" description="Basic and acidic residues" evidence="12">
    <location>
        <begin position="403"/>
        <end position="415"/>
    </location>
</feature>
<dbReference type="InterPro" id="IPR044876">
    <property type="entry name" value="HRDC_dom_sf"/>
</dbReference>
<feature type="region of interest" description="Disordered" evidence="12">
    <location>
        <begin position="498"/>
        <end position="517"/>
    </location>
</feature>
<dbReference type="SUPFAM" id="SSF52540">
    <property type="entry name" value="P-loop containing nucleoside triphosphate hydrolases"/>
    <property type="match status" value="1"/>
</dbReference>
<dbReference type="AlphaFoldDB" id="A0AA42B1P9"/>